<name>A0A392T5R2_9FABA</name>
<evidence type="ECO:0000313" key="2">
    <source>
        <dbReference type="Proteomes" id="UP000265520"/>
    </source>
</evidence>
<keyword evidence="2" id="KW-1185">Reference proteome</keyword>
<accession>A0A392T5R2</accession>
<dbReference type="EMBL" id="LXQA010511985">
    <property type="protein sequence ID" value="MCI56418.1"/>
    <property type="molecule type" value="Genomic_DNA"/>
</dbReference>
<organism evidence="1 2">
    <name type="scientific">Trifolium medium</name>
    <dbReference type="NCBI Taxonomy" id="97028"/>
    <lineage>
        <taxon>Eukaryota</taxon>
        <taxon>Viridiplantae</taxon>
        <taxon>Streptophyta</taxon>
        <taxon>Embryophyta</taxon>
        <taxon>Tracheophyta</taxon>
        <taxon>Spermatophyta</taxon>
        <taxon>Magnoliopsida</taxon>
        <taxon>eudicotyledons</taxon>
        <taxon>Gunneridae</taxon>
        <taxon>Pentapetalae</taxon>
        <taxon>rosids</taxon>
        <taxon>fabids</taxon>
        <taxon>Fabales</taxon>
        <taxon>Fabaceae</taxon>
        <taxon>Papilionoideae</taxon>
        <taxon>50 kb inversion clade</taxon>
        <taxon>NPAAA clade</taxon>
        <taxon>Hologalegina</taxon>
        <taxon>IRL clade</taxon>
        <taxon>Trifolieae</taxon>
        <taxon>Trifolium</taxon>
    </lineage>
</organism>
<protein>
    <submittedName>
        <fullName evidence="1">Omega-hydroxypalmitate O-feruloyl transferase-like</fullName>
    </submittedName>
</protein>
<reference evidence="1 2" key="1">
    <citation type="journal article" date="2018" name="Front. Plant Sci.">
        <title>Red Clover (Trifolium pratense) and Zigzag Clover (T. medium) - A Picture of Genomic Similarities and Differences.</title>
        <authorList>
            <person name="Dluhosova J."/>
            <person name="Istvanek J."/>
            <person name="Nedelnik J."/>
            <person name="Repkova J."/>
        </authorList>
    </citation>
    <scope>NUCLEOTIDE SEQUENCE [LARGE SCALE GENOMIC DNA]</scope>
    <source>
        <strain evidence="2">cv. 10/8</strain>
        <tissue evidence="1">Leaf</tissue>
    </source>
</reference>
<evidence type="ECO:0000313" key="1">
    <source>
        <dbReference type="EMBL" id="MCI56418.1"/>
    </source>
</evidence>
<comment type="caution">
    <text evidence="1">The sequence shown here is derived from an EMBL/GenBank/DDBJ whole genome shotgun (WGS) entry which is preliminary data.</text>
</comment>
<dbReference type="Proteomes" id="UP000265520">
    <property type="component" value="Unassembled WGS sequence"/>
</dbReference>
<keyword evidence="1" id="KW-0808">Transferase</keyword>
<proteinExistence type="predicted"/>
<dbReference type="GO" id="GO:0016740">
    <property type="term" value="F:transferase activity"/>
    <property type="evidence" value="ECO:0007669"/>
    <property type="project" value="UniProtKB-KW"/>
</dbReference>
<sequence>FQEQLNGFVGNALVPGFARAIVKELIEVEDGFVIRKVQEGNRGVLVIVLSRRPVRRGTETEERE</sequence>
<feature type="non-terminal residue" evidence="1">
    <location>
        <position position="1"/>
    </location>
</feature>
<dbReference type="AlphaFoldDB" id="A0A392T5R2"/>